<dbReference type="PANTHER" id="PTHR46333">
    <property type="entry name" value="CYTOKINESIS PROTEIN 3"/>
    <property type="match status" value="1"/>
</dbReference>
<dbReference type="Gene3D" id="3.10.620.30">
    <property type="match status" value="1"/>
</dbReference>
<dbReference type="EMBL" id="CAJNOR010019387">
    <property type="protein sequence ID" value="CAF1689552.1"/>
    <property type="molecule type" value="Genomic_DNA"/>
</dbReference>
<dbReference type="PANTHER" id="PTHR46333:SF2">
    <property type="entry name" value="CYTOKINESIS PROTEIN 3"/>
    <property type="match status" value="1"/>
</dbReference>
<feature type="non-terminal residue" evidence="2">
    <location>
        <position position="1"/>
    </location>
</feature>
<dbReference type="InterPro" id="IPR052557">
    <property type="entry name" value="CAP/Cytokinesis_protein"/>
</dbReference>
<evidence type="ECO:0000313" key="2">
    <source>
        <dbReference type="EMBL" id="CAF1689552.1"/>
    </source>
</evidence>
<sequence length="203" mass="23541">ERSIQTSAINLRESPQKPSFIPIKEVELSLDQRRTLSEDNPKNPRKDLLSNKQYREYIDGQCNNVQSISELVKKIESYSSNDFIRTWLTFYWIAKNIKYVNGHVDNAADVVFRTKRGVCRGFTYLFSECCRLLNIECVDVPGYVKENWFRIGDALQQATHVWNAVKLGGHWYLLDATWGAGSPNANKLEEFYFLTSPDQLIYT</sequence>
<keyword evidence="3" id="KW-1185">Reference proteome</keyword>
<comment type="caution">
    <text evidence="2">The sequence shown here is derived from an EMBL/GenBank/DDBJ whole genome shotgun (WGS) entry which is preliminary data.</text>
</comment>
<feature type="non-terminal residue" evidence="2">
    <location>
        <position position="203"/>
    </location>
</feature>
<proteinExistence type="predicted"/>
<dbReference type="InterPro" id="IPR002931">
    <property type="entry name" value="Transglutaminase-like"/>
</dbReference>
<dbReference type="Proteomes" id="UP000663828">
    <property type="component" value="Unassembled WGS sequence"/>
</dbReference>
<accession>A0A816HS44</accession>
<dbReference type="AlphaFoldDB" id="A0A816HS44"/>
<dbReference type="SUPFAM" id="SSF54001">
    <property type="entry name" value="Cysteine proteinases"/>
    <property type="match status" value="1"/>
</dbReference>
<name>A0A816HS44_ADIRI</name>
<dbReference type="Pfam" id="PF01841">
    <property type="entry name" value="Transglut_core"/>
    <property type="match status" value="1"/>
</dbReference>
<organism evidence="2 3">
    <name type="scientific">Adineta ricciae</name>
    <name type="common">Rotifer</name>
    <dbReference type="NCBI Taxonomy" id="249248"/>
    <lineage>
        <taxon>Eukaryota</taxon>
        <taxon>Metazoa</taxon>
        <taxon>Spiralia</taxon>
        <taxon>Gnathifera</taxon>
        <taxon>Rotifera</taxon>
        <taxon>Eurotatoria</taxon>
        <taxon>Bdelloidea</taxon>
        <taxon>Adinetida</taxon>
        <taxon>Adinetidae</taxon>
        <taxon>Adineta</taxon>
    </lineage>
</organism>
<protein>
    <recommendedName>
        <fullName evidence="1">Transglutaminase-like domain-containing protein</fullName>
    </recommendedName>
</protein>
<dbReference type="SMART" id="SM00460">
    <property type="entry name" value="TGc"/>
    <property type="match status" value="1"/>
</dbReference>
<evidence type="ECO:0000313" key="3">
    <source>
        <dbReference type="Proteomes" id="UP000663828"/>
    </source>
</evidence>
<gene>
    <name evidence="2" type="ORF">XAT740_LOCUS63355</name>
</gene>
<dbReference type="GO" id="GO:0005737">
    <property type="term" value="C:cytoplasm"/>
    <property type="evidence" value="ECO:0007669"/>
    <property type="project" value="TreeGrafter"/>
</dbReference>
<feature type="domain" description="Transglutaminase-like" evidence="1">
    <location>
        <begin position="111"/>
        <end position="178"/>
    </location>
</feature>
<dbReference type="InterPro" id="IPR038765">
    <property type="entry name" value="Papain-like_cys_pep_sf"/>
</dbReference>
<evidence type="ECO:0000259" key="1">
    <source>
        <dbReference type="SMART" id="SM00460"/>
    </source>
</evidence>
<reference evidence="2" key="1">
    <citation type="submission" date="2021-02" db="EMBL/GenBank/DDBJ databases">
        <authorList>
            <person name="Nowell W R."/>
        </authorList>
    </citation>
    <scope>NUCLEOTIDE SEQUENCE</scope>
</reference>